<dbReference type="AlphaFoldDB" id="A0AAE0GAV9"/>
<accession>A0AAE0GAV9</accession>
<comment type="caution">
    <text evidence="1">The sequence shown here is derived from an EMBL/GenBank/DDBJ whole genome shotgun (WGS) entry which is preliminary data.</text>
</comment>
<proteinExistence type="predicted"/>
<dbReference type="Proteomes" id="UP001190700">
    <property type="component" value="Unassembled WGS sequence"/>
</dbReference>
<organism evidence="1 2">
    <name type="scientific">Cymbomonas tetramitiformis</name>
    <dbReference type="NCBI Taxonomy" id="36881"/>
    <lineage>
        <taxon>Eukaryota</taxon>
        <taxon>Viridiplantae</taxon>
        <taxon>Chlorophyta</taxon>
        <taxon>Pyramimonadophyceae</taxon>
        <taxon>Pyramimonadales</taxon>
        <taxon>Pyramimonadaceae</taxon>
        <taxon>Cymbomonas</taxon>
    </lineage>
</organism>
<reference evidence="1 2" key="1">
    <citation type="journal article" date="2015" name="Genome Biol. Evol.">
        <title>Comparative Genomics of a Bacterivorous Green Alga Reveals Evolutionary Causalities and Consequences of Phago-Mixotrophic Mode of Nutrition.</title>
        <authorList>
            <person name="Burns J.A."/>
            <person name="Paasch A."/>
            <person name="Narechania A."/>
            <person name="Kim E."/>
        </authorList>
    </citation>
    <scope>NUCLEOTIDE SEQUENCE [LARGE SCALE GENOMIC DNA]</scope>
    <source>
        <strain evidence="1 2">PLY_AMNH</strain>
    </source>
</reference>
<evidence type="ECO:0000313" key="2">
    <source>
        <dbReference type="Proteomes" id="UP001190700"/>
    </source>
</evidence>
<sequence length="352" mass="38674">MVSTRLSSATDQKEEPGIRFDEKSAKFVAKKYFGNKDERFHGNEKAAATVFTRMMVTALHELFVAEEPLLSSLFALDDATVTVRAEGNLLLFSTLELLVHPASPASDWLEGSAQAFPRKKEFARKLLESDAPFPGTAELLSITLESGVDPNDKIMNFNAALVAARRKNTMDNDDVKGLFIDALDREFDLPVTSRLLLHDQRAGVDLLTVQQWVRECYAAHVRVGTAGRPKQPFRSAAARFGDPPGQDSAEDDLMDILLALRKEVQVLSDKVNGKGFTPRAEKPPVGPRKGPRFMHRFAASPLPAGGNWSQSARSKLVAFHRDSAQTIPLCQHSSSGGYAFRPNIRAQCIGAV</sequence>
<evidence type="ECO:0000313" key="1">
    <source>
        <dbReference type="EMBL" id="KAK3274689.1"/>
    </source>
</evidence>
<keyword evidence="2" id="KW-1185">Reference proteome</keyword>
<protein>
    <submittedName>
        <fullName evidence="1">Uncharacterized protein</fullName>
    </submittedName>
</protein>
<name>A0AAE0GAV9_9CHLO</name>
<gene>
    <name evidence="1" type="ORF">CYMTET_17138</name>
</gene>
<dbReference type="EMBL" id="LGRX02007581">
    <property type="protein sequence ID" value="KAK3274689.1"/>
    <property type="molecule type" value="Genomic_DNA"/>
</dbReference>